<feature type="compositionally biased region" description="Low complexity" evidence="4">
    <location>
        <begin position="104"/>
        <end position="113"/>
    </location>
</feature>
<feature type="compositionally biased region" description="Acidic residues" evidence="4">
    <location>
        <begin position="342"/>
        <end position="359"/>
    </location>
</feature>
<sequence length="971" mass="109810">MVRCAVASPCSRWGWPGGPAGGAVVPGYHALAGRGAAGAGLRRAAAAERVSAGLRGAGPGGMFRKARRVNVRKRNDSEEEDEERDRDRDEEPQEPPLGTGGPGEAAMAPAAPGLGLGIGPGLASLPPPPQQGNGLPGAGRAKERKRLRENKEAPRASLLSFQDEEEETEEVFKVKKSSYSKKIVKLLKKEYKEDLEKSKVKTEVNSPADAEQLIEKTGQVKDANQEDGTANSEQGEEEMEVESEKEEEKPKTGGAFSNALSSLNVLRPGEIPDAAFIHAARKKRQMARELGDFTPIDNEPGKGRLVREDENDASDDEDDDEKRRIVFSVKEKSQRQKIAEEIGIEGSDDEALVTGEQDEEISRWEQEQIRKGINIPQVQASQPTEVNNLYYQNSYQTMPYGSSYGIPYTYAAYGSSETKSQKTDNTVPFKTPSNEMTPVTIDLVKKQLKDRLDSMKELHKVNQQQHEKHQQSREDSTKAIERLEGSSGGIGERYKFLQEMRGYVQDLLECFSEKVPLINELESAMHQLYKQRASRLVQRRQDDIKDESSEFSSHSNKALMAPNLDSFGRDRALYQEHVKRRTAEREARRYTRRRQAREQTGKMTDHFEGLSSDDEETSTDITNFNMERDRILKESSKVFEDVLESFYSIDCIKSQFEAWRSKYFSSYKDAYIGLCLPKLFNPLIRLQLLTWAPLEAKCQDFESMLWFESLLFYGCEEQEQEKDDADISLLPTIVERVVLPKLTVLAESIWDPFSTTQTSRMVAVVLKLVNGYPSVVNAENKNTQTLLKALLLRMRRTLDDDVFMPLYPKNVLENKNSGPYLFFQRQFWSSVKLLGNFLQWYGILSNKTLQELSIDGLLNRYILMAFQNSEYGDDSIKKAQSVIACFPKQWFANLKGDKTISQLENFCRYLVHLADTIYRNSIGCPDVEKRNAREHIKQTVKLLASIRALNHAVAVANDHNVKELKVLIEGK</sequence>
<dbReference type="AlphaFoldDB" id="A0A8C8SB50"/>
<evidence type="ECO:0000313" key="7">
    <source>
        <dbReference type="Proteomes" id="UP000694393"/>
    </source>
</evidence>
<dbReference type="Ensembl" id="ENSPCET00000019546.1">
    <property type="protein sequence ID" value="ENSPCEP00000018910.1"/>
    <property type="gene ID" value="ENSPCEG00000014678.1"/>
</dbReference>
<dbReference type="Proteomes" id="UP000694393">
    <property type="component" value="Unplaced"/>
</dbReference>
<feature type="region of interest" description="Disordered" evidence="4">
    <location>
        <begin position="460"/>
        <end position="479"/>
    </location>
</feature>
<feature type="compositionally biased region" description="Acidic residues" evidence="4">
    <location>
        <begin position="234"/>
        <end position="245"/>
    </location>
</feature>
<evidence type="ECO:0000313" key="6">
    <source>
        <dbReference type="Ensembl" id="ENSPCEP00000018910.1"/>
    </source>
</evidence>
<dbReference type="GO" id="GO:0005634">
    <property type="term" value="C:nucleus"/>
    <property type="evidence" value="ECO:0007669"/>
    <property type="project" value="UniProtKB-SubCell"/>
</dbReference>
<comment type="similarity">
    <text evidence="2">Belongs to the GCF family.</text>
</comment>
<reference evidence="6" key="2">
    <citation type="submission" date="2025-09" db="UniProtKB">
        <authorList>
            <consortium name="Ensembl"/>
        </authorList>
    </citation>
    <scope>IDENTIFICATION</scope>
</reference>
<feature type="compositionally biased region" description="Basic and acidic residues" evidence="4">
    <location>
        <begin position="321"/>
        <end position="340"/>
    </location>
</feature>
<protein>
    <submittedName>
        <fullName evidence="6">PAX3 and PAX7 binding protein 1</fullName>
    </submittedName>
</protein>
<dbReference type="GO" id="GO:0000398">
    <property type="term" value="P:mRNA splicing, via spliceosome"/>
    <property type="evidence" value="ECO:0007669"/>
    <property type="project" value="InterPro"/>
</dbReference>
<comment type="subcellular location">
    <subcellularLocation>
        <location evidence="1">Nucleus</location>
    </subcellularLocation>
</comment>
<feature type="domain" description="GCF C-terminal" evidence="5">
    <location>
        <begin position="650"/>
        <end position="861"/>
    </location>
</feature>
<evidence type="ECO:0000256" key="2">
    <source>
        <dbReference type="ARBA" id="ARBA00010801"/>
    </source>
</evidence>
<reference evidence="6" key="1">
    <citation type="submission" date="2025-08" db="UniProtKB">
        <authorList>
            <consortium name="Ensembl"/>
        </authorList>
    </citation>
    <scope>IDENTIFICATION</scope>
</reference>
<evidence type="ECO:0000259" key="5">
    <source>
        <dbReference type="Pfam" id="PF07842"/>
    </source>
</evidence>
<name>A0A8C8SB50_9SAUR</name>
<dbReference type="PANTHER" id="PTHR12214">
    <property type="entry name" value="GC-RICH SEQUENCE DNA-BINDING FACTOR"/>
    <property type="match status" value="1"/>
</dbReference>
<dbReference type="Pfam" id="PF07842">
    <property type="entry name" value="GCFC"/>
    <property type="match status" value="1"/>
</dbReference>
<feature type="region of interest" description="Disordered" evidence="4">
    <location>
        <begin position="582"/>
        <end position="618"/>
    </location>
</feature>
<evidence type="ECO:0000256" key="4">
    <source>
        <dbReference type="SAM" id="MobiDB-lite"/>
    </source>
</evidence>
<evidence type="ECO:0000256" key="1">
    <source>
        <dbReference type="ARBA" id="ARBA00004123"/>
    </source>
</evidence>
<keyword evidence="7" id="KW-1185">Reference proteome</keyword>
<accession>A0A8C8SB50</accession>
<dbReference type="InterPro" id="IPR022783">
    <property type="entry name" value="GCFC_dom"/>
</dbReference>
<organism evidence="6 7">
    <name type="scientific">Pelusios castaneus</name>
    <name type="common">West African mud turtle</name>
    <dbReference type="NCBI Taxonomy" id="367368"/>
    <lineage>
        <taxon>Eukaryota</taxon>
        <taxon>Metazoa</taxon>
        <taxon>Chordata</taxon>
        <taxon>Craniata</taxon>
        <taxon>Vertebrata</taxon>
        <taxon>Euteleostomi</taxon>
        <taxon>Archelosauria</taxon>
        <taxon>Testudinata</taxon>
        <taxon>Testudines</taxon>
        <taxon>Pleurodira</taxon>
        <taxon>Pelomedusidae</taxon>
        <taxon>Pelusios</taxon>
    </lineage>
</organism>
<evidence type="ECO:0000256" key="3">
    <source>
        <dbReference type="ARBA" id="ARBA00023242"/>
    </source>
</evidence>
<dbReference type="GO" id="GO:0003677">
    <property type="term" value="F:DNA binding"/>
    <property type="evidence" value="ECO:0007669"/>
    <property type="project" value="InterPro"/>
</dbReference>
<feature type="region of interest" description="Disordered" evidence="4">
    <location>
        <begin position="280"/>
        <end position="360"/>
    </location>
</feature>
<dbReference type="InterPro" id="IPR012890">
    <property type="entry name" value="GCFC2-like"/>
</dbReference>
<feature type="region of interest" description="Disordered" evidence="4">
    <location>
        <begin position="195"/>
        <end position="257"/>
    </location>
</feature>
<dbReference type="GO" id="GO:0045944">
    <property type="term" value="P:positive regulation of transcription by RNA polymerase II"/>
    <property type="evidence" value="ECO:0007669"/>
    <property type="project" value="TreeGrafter"/>
</dbReference>
<feature type="compositionally biased region" description="Basic and acidic residues" evidence="4">
    <location>
        <begin position="596"/>
        <end position="608"/>
    </location>
</feature>
<feature type="compositionally biased region" description="Acidic residues" evidence="4">
    <location>
        <begin position="77"/>
        <end position="93"/>
    </location>
</feature>
<proteinExistence type="inferred from homology"/>
<dbReference type="PANTHER" id="PTHR12214:SF2">
    <property type="entry name" value="PAX3- AND PAX7-BINDING PROTEIN 1"/>
    <property type="match status" value="1"/>
</dbReference>
<feature type="compositionally biased region" description="Acidic residues" evidence="4">
    <location>
        <begin position="309"/>
        <end position="320"/>
    </location>
</feature>
<feature type="region of interest" description="Disordered" evidence="4">
    <location>
        <begin position="53"/>
        <end position="171"/>
    </location>
</feature>
<feature type="compositionally biased region" description="Basic and acidic residues" evidence="4">
    <location>
        <begin position="299"/>
        <end position="308"/>
    </location>
</feature>
<keyword evidence="3" id="KW-0539">Nucleus</keyword>